<reference evidence="3 4" key="2">
    <citation type="journal article" date="2014" name="Int. J. Syst. Evol. Microbiol.">
        <title>Methanobacterium paludis sp. nov. and a novel strain of Methanobacterium lacus isolated from northern peatlands.</title>
        <authorList>
            <person name="Cadillo-Quiroz H."/>
            <person name="Brauer S.L."/>
            <person name="Goodson N."/>
            <person name="Yavitt J.B."/>
            <person name="Zinder S.H."/>
        </authorList>
    </citation>
    <scope>NUCLEOTIDE SEQUENCE [LARGE SCALE GENOMIC DNA]</scope>
    <source>
        <strain evidence="3 4">AL-21</strain>
    </source>
</reference>
<dbReference type="KEGG" id="mel:Metbo_0097"/>
<gene>
    <name evidence="3" type="ordered locus">Metbo_0097</name>
</gene>
<feature type="domain" description="Restriction endonuclease type IV Mrr" evidence="2">
    <location>
        <begin position="1"/>
        <end position="111"/>
    </location>
</feature>
<dbReference type="Gene3D" id="3.40.1350.10">
    <property type="match status" value="1"/>
</dbReference>
<protein>
    <submittedName>
        <fullName evidence="3">Restriction endonuclease</fullName>
    </submittedName>
</protein>
<feature type="transmembrane region" description="Helical" evidence="1">
    <location>
        <begin position="190"/>
        <end position="210"/>
    </location>
</feature>
<dbReference type="InterPro" id="IPR011335">
    <property type="entry name" value="Restrct_endonuc-II-like"/>
</dbReference>
<sequence>MEKDRLVRFIAKVMEESGFKVYKDYKTSRHVIDIYGVLPTVLGDMGVVVACKNYDEHWEVGLDVLKEMEMVGKTLQASKVVVVTSSNFTTSASNYAARKNIKLVDKEGIIAIAKKFSKKDYEYEDSDVDNVEEYGDDQREVYTSIPPSKKSALFSGGNKSLSKVKSKNISPSVNLSGVVPTVKAILHNTIALIVIVLLLSSLITYLIGIFNKSTAVTGMSKILSSAILAYGLVFLVEKNSNEVLTKGTIVFFVSMIIYVVLIIIM</sequence>
<dbReference type="InterPro" id="IPR007560">
    <property type="entry name" value="Restrct_endonuc_IV_Mrr"/>
</dbReference>
<proteinExistence type="predicted"/>
<dbReference type="Pfam" id="PF04471">
    <property type="entry name" value="Mrr_cat"/>
    <property type="match status" value="1"/>
</dbReference>
<dbReference type="HOGENOM" id="CLU_057818_0_0_2"/>
<reference evidence="4" key="1">
    <citation type="submission" date="2011-02" db="EMBL/GenBank/DDBJ databases">
        <title>Complete sequence of Methanobacterium sp. AL-21.</title>
        <authorList>
            <consortium name="US DOE Joint Genome Institute"/>
            <person name="Lucas S."/>
            <person name="Copeland A."/>
            <person name="Lapidus A."/>
            <person name="Cheng J.-F."/>
            <person name="Goodwin L."/>
            <person name="Pitluck S."/>
            <person name="Chertkov O."/>
            <person name="Detter J.C."/>
            <person name="Han C."/>
            <person name="Tapia R."/>
            <person name="Land M."/>
            <person name="Hauser L."/>
            <person name="Kyrpides N."/>
            <person name="Ivanova N."/>
            <person name="Mikhailova N."/>
            <person name="Pagani I."/>
            <person name="Cadillo-Quiroz H."/>
            <person name="Imachi H."/>
            <person name="Zinder S."/>
            <person name="Liu W."/>
            <person name="Woyke T."/>
        </authorList>
    </citation>
    <scope>NUCLEOTIDE SEQUENCE [LARGE SCALE GENOMIC DNA]</scope>
    <source>
        <strain evidence="4">AL-21</strain>
    </source>
</reference>
<keyword evidence="4" id="KW-1185">Reference proteome</keyword>
<dbReference type="InterPro" id="IPR011856">
    <property type="entry name" value="tRNA_endonuc-like_dom_sf"/>
</dbReference>
<keyword evidence="3" id="KW-0255">Endonuclease</keyword>
<dbReference type="eggNOG" id="arCOG06496">
    <property type="taxonomic scope" value="Archaea"/>
</dbReference>
<dbReference type="SUPFAM" id="SSF52980">
    <property type="entry name" value="Restriction endonuclease-like"/>
    <property type="match status" value="1"/>
</dbReference>
<dbReference type="PANTHER" id="PTHR30015:SF7">
    <property type="entry name" value="TYPE IV METHYL-DIRECTED RESTRICTION ENZYME ECOKMRR"/>
    <property type="match status" value="1"/>
</dbReference>
<dbReference type="GO" id="GO:0009307">
    <property type="term" value="P:DNA restriction-modification system"/>
    <property type="evidence" value="ECO:0007669"/>
    <property type="project" value="InterPro"/>
</dbReference>
<organism evidence="3 4">
    <name type="scientific">Methanobacterium lacus (strain AL-21)</name>
    <dbReference type="NCBI Taxonomy" id="877455"/>
    <lineage>
        <taxon>Archaea</taxon>
        <taxon>Methanobacteriati</taxon>
        <taxon>Methanobacteriota</taxon>
        <taxon>Methanomada group</taxon>
        <taxon>Methanobacteria</taxon>
        <taxon>Methanobacteriales</taxon>
        <taxon>Methanobacteriaceae</taxon>
        <taxon>Methanobacterium</taxon>
    </lineage>
</organism>
<evidence type="ECO:0000313" key="4">
    <source>
        <dbReference type="Proteomes" id="UP000007490"/>
    </source>
</evidence>
<feature type="transmembrane region" description="Helical" evidence="1">
    <location>
        <begin position="216"/>
        <end position="236"/>
    </location>
</feature>
<accession>F0T7C1</accession>
<dbReference type="EMBL" id="CP002551">
    <property type="protein sequence ID" value="ADZ08350.1"/>
    <property type="molecule type" value="Genomic_DNA"/>
</dbReference>
<dbReference type="InterPro" id="IPR052906">
    <property type="entry name" value="Type_IV_Methyl-Rstrct_Enzyme"/>
</dbReference>
<keyword evidence="1" id="KW-0812">Transmembrane</keyword>
<evidence type="ECO:0000259" key="2">
    <source>
        <dbReference type="Pfam" id="PF04471"/>
    </source>
</evidence>
<keyword evidence="3" id="KW-0378">Hydrolase</keyword>
<evidence type="ECO:0000256" key="1">
    <source>
        <dbReference type="SAM" id="Phobius"/>
    </source>
</evidence>
<dbReference type="AlphaFoldDB" id="F0T7C1"/>
<dbReference type="GO" id="GO:0003677">
    <property type="term" value="F:DNA binding"/>
    <property type="evidence" value="ECO:0007669"/>
    <property type="project" value="InterPro"/>
</dbReference>
<feature type="transmembrane region" description="Helical" evidence="1">
    <location>
        <begin position="243"/>
        <end position="264"/>
    </location>
</feature>
<dbReference type="PANTHER" id="PTHR30015">
    <property type="entry name" value="MRR RESTRICTION SYSTEM PROTEIN"/>
    <property type="match status" value="1"/>
</dbReference>
<keyword evidence="1" id="KW-1133">Transmembrane helix</keyword>
<dbReference type="Proteomes" id="UP000007490">
    <property type="component" value="Chromosome"/>
</dbReference>
<keyword evidence="1" id="KW-0472">Membrane</keyword>
<name>F0T7C1_METLA</name>
<evidence type="ECO:0000313" key="3">
    <source>
        <dbReference type="EMBL" id="ADZ08350.1"/>
    </source>
</evidence>
<keyword evidence="3" id="KW-0540">Nuclease</keyword>
<dbReference type="GO" id="GO:0015666">
    <property type="term" value="F:restriction endodeoxyribonuclease activity"/>
    <property type="evidence" value="ECO:0007669"/>
    <property type="project" value="TreeGrafter"/>
</dbReference>